<evidence type="ECO:0000313" key="3">
    <source>
        <dbReference type="Proteomes" id="UP000262802"/>
    </source>
</evidence>
<dbReference type="OrthoDB" id="893030at2"/>
<dbReference type="EMBL" id="CP032317">
    <property type="protein sequence ID" value="AYA38484.1"/>
    <property type="molecule type" value="Genomic_DNA"/>
</dbReference>
<dbReference type="Gene3D" id="3.40.630.30">
    <property type="match status" value="1"/>
</dbReference>
<dbReference type="AlphaFoldDB" id="A0A3B7R320"/>
<evidence type="ECO:0000259" key="1">
    <source>
        <dbReference type="PROSITE" id="PS51186"/>
    </source>
</evidence>
<keyword evidence="2" id="KW-0808">Transferase</keyword>
<dbReference type="Pfam" id="PF13302">
    <property type="entry name" value="Acetyltransf_3"/>
    <property type="match status" value="1"/>
</dbReference>
<dbReference type="Proteomes" id="UP000262802">
    <property type="component" value="Chromosome"/>
</dbReference>
<proteinExistence type="predicted"/>
<keyword evidence="3" id="KW-1185">Reference proteome</keyword>
<gene>
    <name evidence="2" type="ORF">D3Y59_16360</name>
</gene>
<name>A0A3B7R320_9BACT</name>
<dbReference type="RefSeq" id="WP_119446018.1">
    <property type="nucleotide sequence ID" value="NZ_CP032317.1"/>
</dbReference>
<dbReference type="KEGG" id="hyh:D3Y59_16360"/>
<dbReference type="GO" id="GO:0016747">
    <property type="term" value="F:acyltransferase activity, transferring groups other than amino-acyl groups"/>
    <property type="evidence" value="ECO:0007669"/>
    <property type="project" value="InterPro"/>
</dbReference>
<dbReference type="PANTHER" id="PTHR43415:SF3">
    <property type="entry name" value="GNAT-FAMILY ACETYLTRANSFERASE"/>
    <property type="match status" value="1"/>
</dbReference>
<sequence>MLRSDTVYLRALEANDLGFLYDIENDASVWGQASDTLTPISRHSLRQYLNNAAADFYEVRQLRLVICTNAADEAVGTVDLFNFDPHHRRAAVGIMVAATHRRRGYAAEALQLLLKYARHTLHLHQVYCTVAANNTASLLLFKTAAFRRVGVRYQWLVHENGWQDAVEMQRLLADH</sequence>
<accession>A0A3B7R320</accession>
<dbReference type="PANTHER" id="PTHR43415">
    <property type="entry name" value="SPERMIDINE N(1)-ACETYLTRANSFERASE"/>
    <property type="match status" value="1"/>
</dbReference>
<dbReference type="CDD" id="cd04301">
    <property type="entry name" value="NAT_SF"/>
    <property type="match status" value="1"/>
</dbReference>
<evidence type="ECO:0000313" key="2">
    <source>
        <dbReference type="EMBL" id="AYA38484.1"/>
    </source>
</evidence>
<organism evidence="2 3">
    <name type="scientific">Hymenobacter oligotrophus</name>
    <dbReference type="NCBI Taxonomy" id="2319843"/>
    <lineage>
        <taxon>Bacteria</taxon>
        <taxon>Pseudomonadati</taxon>
        <taxon>Bacteroidota</taxon>
        <taxon>Cytophagia</taxon>
        <taxon>Cytophagales</taxon>
        <taxon>Hymenobacteraceae</taxon>
        <taxon>Hymenobacter</taxon>
    </lineage>
</organism>
<feature type="domain" description="N-acetyltransferase" evidence="1">
    <location>
        <begin position="7"/>
        <end position="173"/>
    </location>
</feature>
<dbReference type="PROSITE" id="PS51186">
    <property type="entry name" value="GNAT"/>
    <property type="match status" value="1"/>
</dbReference>
<dbReference type="InterPro" id="IPR000182">
    <property type="entry name" value="GNAT_dom"/>
</dbReference>
<reference evidence="2 3" key="1">
    <citation type="submission" date="2018-09" db="EMBL/GenBank/DDBJ databases">
        <title>Hymenobacter medium sp. nov., isolated from R2A medium.</title>
        <authorList>
            <person name="Yingchao G."/>
        </authorList>
    </citation>
    <scope>NUCLEOTIDE SEQUENCE [LARGE SCALE GENOMIC DNA]</scope>
    <source>
        <strain evidence="3">sh-6</strain>
    </source>
</reference>
<dbReference type="InterPro" id="IPR016181">
    <property type="entry name" value="Acyl_CoA_acyltransferase"/>
</dbReference>
<protein>
    <submittedName>
        <fullName evidence="2">N-acetyltransferase</fullName>
    </submittedName>
</protein>
<dbReference type="SUPFAM" id="SSF55729">
    <property type="entry name" value="Acyl-CoA N-acyltransferases (Nat)"/>
    <property type="match status" value="1"/>
</dbReference>